<keyword evidence="1" id="KW-0175">Coiled coil</keyword>
<evidence type="ECO:0000313" key="4">
    <source>
        <dbReference type="Proteomes" id="UP000265515"/>
    </source>
</evidence>
<accession>A0A388KTC1</accession>
<dbReference type="Proteomes" id="UP000265515">
    <property type="component" value="Unassembled WGS sequence"/>
</dbReference>
<feature type="region of interest" description="Disordered" evidence="2">
    <location>
        <begin position="1"/>
        <end position="21"/>
    </location>
</feature>
<proteinExistence type="predicted"/>
<protein>
    <submittedName>
        <fullName evidence="3">Uncharacterized protein</fullName>
    </submittedName>
</protein>
<sequence>MVDTRSGRSTSPYTAEEEAKATALLKDRREKEAKKKALMQEQAAKLKKIEEEMAGERERLKKEDEEKLKVVEEEEEVEEQPLERDFARELATQVGSEVRARLEGTERYCTGAIEGARLTAPKGEEARPRGELVNVKFPDFYSGKKEENFDNWEANVKTYVHLHKVSPDEQVLITIHALKEEAASFARSLLRAANCSDDVVAYSAFSPLVDFLKLFRERFPDVSRNVKASDRLQTIHSRQWKSAKALKGVMDEFVAVPDHGVTETQLVNLFHRAMPEQLRWHFFEKSQQPTMTYDALSREVVAFEARSMSVSTFWHKDVNKGKKWKGRTISGQVTTKDHLILTLDEGSVDEVPYEQIEWGLEERRRTVV</sequence>
<dbReference type="AlphaFoldDB" id="A0A388KTC1"/>
<evidence type="ECO:0000256" key="2">
    <source>
        <dbReference type="SAM" id="MobiDB-lite"/>
    </source>
</evidence>
<keyword evidence="4" id="KW-1185">Reference proteome</keyword>
<evidence type="ECO:0000313" key="3">
    <source>
        <dbReference type="EMBL" id="GBG73279.1"/>
    </source>
</evidence>
<dbReference type="Gramene" id="GBG73279">
    <property type="protein sequence ID" value="GBG73279"/>
    <property type="gene ID" value="CBR_g12998"/>
</dbReference>
<gene>
    <name evidence="3" type="ORF">CBR_g12998</name>
</gene>
<organism evidence="3 4">
    <name type="scientific">Chara braunii</name>
    <name type="common">Braun's stonewort</name>
    <dbReference type="NCBI Taxonomy" id="69332"/>
    <lineage>
        <taxon>Eukaryota</taxon>
        <taxon>Viridiplantae</taxon>
        <taxon>Streptophyta</taxon>
        <taxon>Charophyceae</taxon>
        <taxon>Charales</taxon>
        <taxon>Characeae</taxon>
        <taxon>Chara</taxon>
    </lineage>
</organism>
<name>A0A388KTC1_CHABU</name>
<evidence type="ECO:0000256" key="1">
    <source>
        <dbReference type="SAM" id="Coils"/>
    </source>
</evidence>
<reference evidence="3 4" key="1">
    <citation type="journal article" date="2018" name="Cell">
        <title>The Chara Genome: Secondary Complexity and Implications for Plant Terrestrialization.</title>
        <authorList>
            <person name="Nishiyama T."/>
            <person name="Sakayama H."/>
            <person name="Vries J.D."/>
            <person name="Buschmann H."/>
            <person name="Saint-Marcoux D."/>
            <person name="Ullrich K.K."/>
            <person name="Haas F.B."/>
            <person name="Vanderstraeten L."/>
            <person name="Becker D."/>
            <person name="Lang D."/>
            <person name="Vosolsobe S."/>
            <person name="Rombauts S."/>
            <person name="Wilhelmsson P.K.I."/>
            <person name="Janitza P."/>
            <person name="Kern R."/>
            <person name="Heyl A."/>
            <person name="Rumpler F."/>
            <person name="Villalobos L.I.A.C."/>
            <person name="Clay J.M."/>
            <person name="Skokan R."/>
            <person name="Toyoda A."/>
            <person name="Suzuki Y."/>
            <person name="Kagoshima H."/>
            <person name="Schijlen E."/>
            <person name="Tajeshwar N."/>
            <person name="Catarino B."/>
            <person name="Hetherington A.J."/>
            <person name="Saltykova A."/>
            <person name="Bonnot C."/>
            <person name="Breuninger H."/>
            <person name="Symeonidi A."/>
            <person name="Radhakrishnan G.V."/>
            <person name="Van Nieuwerburgh F."/>
            <person name="Deforce D."/>
            <person name="Chang C."/>
            <person name="Karol K.G."/>
            <person name="Hedrich R."/>
            <person name="Ulvskov P."/>
            <person name="Glockner G."/>
            <person name="Delwiche C.F."/>
            <person name="Petrasek J."/>
            <person name="Van de Peer Y."/>
            <person name="Friml J."/>
            <person name="Beilby M."/>
            <person name="Dolan L."/>
            <person name="Kohara Y."/>
            <person name="Sugano S."/>
            <person name="Fujiyama A."/>
            <person name="Delaux P.-M."/>
            <person name="Quint M."/>
            <person name="TheiBen G."/>
            <person name="Hagemann M."/>
            <person name="Harholt J."/>
            <person name="Dunand C."/>
            <person name="Zachgo S."/>
            <person name="Langdale J."/>
            <person name="Maumus F."/>
            <person name="Straeten D.V.D."/>
            <person name="Gould S.B."/>
            <person name="Rensing S.A."/>
        </authorList>
    </citation>
    <scope>NUCLEOTIDE SEQUENCE [LARGE SCALE GENOMIC DNA]</scope>
    <source>
        <strain evidence="3 4">S276</strain>
    </source>
</reference>
<dbReference type="EMBL" id="BFEA01000180">
    <property type="protein sequence ID" value="GBG73279.1"/>
    <property type="molecule type" value="Genomic_DNA"/>
</dbReference>
<feature type="coiled-coil region" evidence="1">
    <location>
        <begin position="21"/>
        <end position="80"/>
    </location>
</feature>
<comment type="caution">
    <text evidence="3">The sequence shown here is derived from an EMBL/GenBank/DDBJ whole genome shotgun (WGS) entry which is preliminary data.</text>
</comment>